<dbReference type="Pfam" id="PF13385">
    <property type="entry name" value="Laminin_G_3"/>
    <property type="match status" value="1"/>
</dbReference>
<name>A0A1H7AY38_9BACT</name>
<accession>A0A1H7AY38</accession>
<dbReference type="Gene3D" id="2.60.120.200">
    <property type="match status" value="2"/>
</dbReference>
<evidence type="ECO:0000256" key="1">
    <source>
        <dbReference type="SAM" id="MobiDB-lite"/>
    </source>
</evidence>
<keyword evidence="2" id="KW-0430">Lectin</keyword>
<evidence type="ECO:0000313" key="3">
    <source>
        <dbReference type="Proteomes" id="UP000199403"/>
    </source>
</evidence>
<evidence type="ECO:0000313" key="2">
    <source>
        <dbReference type="EMBL" id="SEJ70541.1"/>
    </source>
</evidence>
<dbReference type="Proteomes" id="UP000199403">
    <property type="component" value="Unassembled WGS sequence"/>
</dbReference>
<dbReference type="GO" id="GO:0005975">
    <property type="term" value="P:carbohydrate metabolic process"/>
    <property type="evidence" value="ECO:0007669"/>
    <property type="project" value="UniProtKB-ARBA"/>
</dbReference>
<dbReference type="GO" id="GO:0030246">
    <property type="term" value="F:carbohydrate binding"/>
    <property type="evidence" value="ECO:0007669"/>
    <property type="project" value="UniProtKB-KW"/>
</dbReference>
<dbReference type="InterPro" id="IPR013320">
    <property type="entry name" value="ConA-like_dom_sf"/>
</dbReference>
<proteinExistence type="predicted"/>
<reference evidence="3" key="1">
    <citation type="submission" date="2016-10" db="EMBL/GenBank/DDBJ databases">
        <authorList>
            <person name="Varghese N."/>
            <person name="Submissions S."/>
        </authorList>
    </citation>
    <scope>NUCLEOTIDE SEQUENCE [LARGE SCALE GENOMIC DNA]</scope>
    <source>
        <strain evidence="3">IBRC-M 10761</strain>
    </source>
</reference>
<keyword evidence="3" id="KW-1185">Reference proteome</keyword>
<feature type="region of interest" description="Disordered" evidence="1">
    <location>
        <begin position="1199"/>
        <end position="1234"/>
    </location>
</feature>
<organism evidence="2 3">
    <name type="scientific">Cyclobacterium xiamenense</name>
    <dbReference type="NCBI Taxonomy" id="1297121"/>
    <lineage>
        <taxon>Bacteria</taxon>
        <taxon>Pseudomonadati</taxon>
        <taxon>Bacteroidota</taxon>
        <taxon>Cytophagia</taxon>
        <taxon>Cytophagales</taxon>
        <taxon>Cyclobacteriaceae</taxon>
        <taxon>Cyclobacterium</taxon>
    </lineage>
</organism>
<protein>
    <submittedName>
        <fullName evidence="2">Concanavalin A-like lectin/glucanases superfamily protein</fullName>
    </submittedName>
</protein>
<gene>
    <name evidence="2" type="ORF">SAMN05192553_10920</name>
</gene>
<sequence>MPQTSPLINKNMTRQETHVYLHTGMVSHQGVPISFAMRGDGRIFYSVLNMSSTEQRSTTPDGNDRNNDKNFWSSVAFDGLGASRLLFPSEIMQVGYGVVPNFQIDRYNSKNEKIIVRYDSEGKPLDAEGKVLSDRALKDKTDAFYSSTARLGAKEPFQVLSDGKYIYIFRQSIGADHPDNESPAIVNNTLLVDRFILSGTVLKLSREIRYQRSRHKTEPESRKDTLAAVDVEGNPFYEPTRELAFANNLSLGNFSVLLIPGADSEEQRWQIFTSDSAVDKVNSFNLRFDYSIVFDTSDSQAVVAEFMEKYALDGSFITTIQAKVTEGKSDDEISNDLSKTSAFDYNNLNEYARLVLRDALSEVVYTVRTGVSKDDFVLESASEWPLIEYEADGSSIASDYLRNGVLQQKYAFQGPADELAPHSSPYHIRHGLTSCYYYQQEMGADGKPMKNKACVMLAMGLADKNDNKYIGALNFAAAASGHLSRLTMDAVNMPDINVQALDENPYSTLEQIPRDENNNRIAWQHPQRMRLLDIDPNGLGTSGGVLKFAYTSAEISESQGYSDAAEATDPFLFDDSLGRVNLYFKGRKNNFFVLYFNPTGSKSVSITDSESKVVSPTLALEPRLDRDMAIEVAASAATGSNVCTLTMTSKDNKQEVEQWRNLPRRFKQIAAILNGDGDLPLGTLEPLGNTDDPRAAYLKPSGSKGTLKLRTAADNNLMFRVSDASAAHIADGKIHEPTLRQLSAYLADNPMLRIAGKSFSLSGKPKVAADIFYKSYLSGLVTDEKDIDGLWDYLKNQALLQEIAGQPAVANLKAAALSGTPEALGEVLKDEDIEGLTLELVKEGNDADKKARRARLKQSLIALILDVAKVRTVTFEVQDTNTQRIDRLEAGLSVSLPYDYSKHFTSTPAHLGGASASKWEKARSYLFKAGIKYNETTSPTTEIDTSFHYLYSINNAIGQWEDWEASLALELTPKSTANGAALSTADDRQLEVLQPSEKGLSVEAWVKPSTSLNHPASVIYFERGSASYSLGLETVSEDSYKCVATLGGKKYVSKNAFAVEQERKAPWRHLAFTHEKYWGYQLGPSNDAFIDCGNDSSLQLSDEFTLEALVKIDAAGMLLEKKGEYGLSVNGNREILFDWGGENLLSDWIKMNTTPTASQQADSANYQLIHGSWYKRTMPGKLSALNQFYKITLIRSRNKPQAEPTKAEYPITGSDQGTPSGGGASEEKWYEGEDKDTDELLKGMAEKQDQMENKMAFSQADMLGNVFGNGAASSEANPKYYHTLLVTTEDGSTQKWTSSTAVEVKKVEAYQDFVMGGNGFKGTFASVRIWNRPLSTSEGEAFSLPENKAGLLSHWRMEEGKGKYLYDEVSENHGVAQGGTWTDSPQTNQAGQFQLYVDGTPEAHEAPTASTASGLSQFSIGGIKTSTGYKSHFKGTLEEIRIWNLPRTNEQITDNAFGRLKGEWEQLLANYTFDTPMSQTEGNVQDASVNSIQLTPHNPDMLKEVLSTAPIATEIPQVRSALTGVLTDYNGYIRSRPGMVEYGDVQLNDDGTLNGILKRCYSFIDEDRAWNRMTGYKVGNLVSQWYSQAQFAPQVMGFLEGPPPVPAENFPVSKDGDVDTYAFKLDNSARFKQAEEVAYNYSTSKEAGWNVAVESEAKTGIGISTLIAPLGFGLSFDLDVQLAVASNWQTSGKRAQSYERGTSVNTERSLSAAMSGYDNGEQGDKRYYKPGNTGYALVKSKTADIYLLRLAHNHALVSIFWRPNPDIPEDVNIVPFPINPLYTKQGTLDGKFGETTDTHYPQAHGAYGQYSYFKPREAYQLKKQIEREKMELKAYFEDSFDVAKTNAHFNAAAATTGIAQLSTIIPVWGPMFASGFNQIAGQLATQVGYNNTQLKDDLAKMGSQRNLVNTYVWTVEGGFYAESTEVAETQQETFANETSLALGGGLGAAMGAEGGGSFEQKTMFSSGSSFTLTKSKTKKSSTSFGLDIKVGIPTSPRYKYGGVDGRSLAKGLIKPGVVDAYRFMSFYLEPKGKNFVDLFTKVIDPIWLDESADPNAQALRQARGNVDKAKPCWRILHRVTYVSRILPEFQPEAPPSLEKTMRVSGIESNYMLIKKFEPYLTNVSDPGTFFAKIETIIDTQLPAFKTYKQQISYYLALYFNIGQA</sequence>
<dbReference type="EMBL" id="FNZH01000009">
    <property type="protein sequence ID" value="SEJ70541.1"/>
    <property type="molecule type" value="Genomic_DNA"/>
</dbReference>
<dbReference type="SUPFAM" id="SSF49899">
    <property type="entry name" value="Concanavalin A-like lectins/glucanases"/>
    <property type="match status" value="1"/>
</dbReference>
<dbReference type="RefSeq" id="WP_092177981.1">
    <property type="nucleotide sequence ID" value="NZ_FNZH01000009.1"/>
</dbReference>
<dbReference type="OrthoDB" id="2582440at2"/>
<dbReference type="GO" id="GO:0004553">
    <property type="term" value="F:hydrolase activity, hydrolyzing O-glycosyl compounds"/>
    <property type="evidence" value="ECO:0007669"/>
    <property type="project" value="UniProtKB-ARBA"/>
</dbReference>
<dbReference type="STRING" id="1416801.SAMN05192553_10920"/>
<feature type="compositionally biased region" description="Basic and acidic residues" evidence="1">
    <location>
        <begin position="1225"/>
        <end position="1234"/>
    </location>
</feature>